<evidence type="ECO:0000313" key="1">
    <source>
        <dbReference type="EMBL" id="KAA6372808.1"/>
    </source>
</evidence>
<dbReference type="EMBL" id="SNRW01013270">
    <property type="protein sequence ID" value="KAA6372808.1"/>
    <property type="molecule type" value="Genomic_DNA"/>
</dbReference>
<gene>
    <name evidence="1" type="ORF">EZS28_031665</name>
</gene>
<protein>
    <submittedName>
        <fullName evidence="1">Uncharacterized protein</fullName>
    </submittedName>
</protein>
<sequence length="171" mass="19835">MNRSCKQVIQIPKFLHSLTVLSSFKHGNHSNQELDRLRKYVRSNSREYLRLIQEYGDAQVQSELVNVEYGRMMAVSFSTAGGIDEEDDDEIRSELNCICYFLREQLEGRNAYQPFFQPLPLLARMSAEQIEEEGGNEEIESQLNSNGNNGSIKYYTKYAKAVILNHFIDRR</sequence>
<evidence type="ECO:0000313" key="2">
    <source>
        <dbReference type="Proteomes" id="UP000324800"/>
    </source>
</evidence>
<accession>A0A5J4UQU5</accession>
<name>A0A5J4UQU5_9EUKA</name>
<organism evidence="1 2">
    <name type="scientific">Streblomastix strix</name>
    <dbReference type="NCBI Taxonomy" id="222440"/>
    <lineage>
        <taxon>Eukaryota</taxon>
        <taxon>Metamonada</taxon>
        <taxon>Preaxostyla</taxon>
        <taxon>Oxymonadida</taxon>
        <taxon>Streblomastigidae</taxon>
        <taxon>Streblomastix</taxon>
    </lineage>
</organism>
<comment type="caution">
    <text evidence="1">The sequence shown here is derived from an EMBL/GenBank/DDBJ whole genome shotgun (WGS) entry which is preliminary data.</text>
</comment>
<proteinExistence type="predicted"/>
<reference evidence="1 2" key="1">
    <citation type="submission" date="2019-03" db="EMBL/GenBank/DDBJ databases">
        <title>Single cell metagenomics reveals metabolic interactions within the superorganism composed of flagellate Streblomastix strix and complex community of Bacteroidetes bacteria on its surface.</title>
        <authorList>
            <person name="Treitli S.C."/>
            <person name="Kolisko M."/>
            <person name="Husnik F."/>
            <person name="Keeling P."/>
            <person name="Hampl V."/>
        </authorList>
    </citation>
    <scope>NUCLEOTIDE SEQUENCE [LARGE SCALE GENOMIC DNA]</scope>
    <source>
        <strain evidence="1">ST1C</strain>
    </source>
</reference>
<dbReference type="Proteomes" id="UP000324800">
    <property type="component" value="Unassembled WGS sequence"/>
</dbReference>
<dbReference type="AlphaFoldDB" id="A0A5J4UQU5"/>